<feature type="region of interest" description="Disordered" evidence="1">
    <location>
        <begin position="1035"/>
        <end position="1063"/>
    </location>
</feature>
<feature type="compositionally biased region" description="Basic and acidic residues" evidence="1">
    <location>
        <begin position="1035"/>
        <end position="1051"/>
    </location>
</feature>
<evidence type="ECO:0000313" key="5">
    <source>
        <dbReference type="RefSeq" id="XP_004490243.2"/>
    </source>
</evidence>
<dbReference type="Pfam" id="PF13952">
    <property type="entry name" value="DUF4216"/>
    <property type="match status" value="1"/>
</dbReference>
<dbReference type="Proteomes" id="UP000087171">
    <property type="component" value="Chromosome Ca2"/>
</dbReference>
<evidence type="ECO:0000259" key="2">
    <source>
        <dbReference type="Pfam" id="PF13952"/>
    </source>
</evidence>
<dbReference type="InterPro" id="IPR004242">
    <property type="entry name" value="Transposase_21"/>
</dbReference>
<accession>A0A1S2XJE4</accession>
<feature type="compositionally biased region" description="Basic residues" evidence="1">
    <location>
        <begin position="930"/>
        <end position="941"/>
    </location>
</feature>
<dbReference type="Pfam" id="PF13960">
    <property type="entry name" value="DUF4218"/>
    <property type="match status" value="1"/>
</dbReference>
<dbReference type="InterPro" id="IPR025452">
    <property type="entry name" value="DUF4218"/>
</dbReference>
<feature type="domain" description="DUF4218" evidence="3">
    <location>
        <begin position="527"/>
        <end position="630"/>
    </location>
</feature>
<feature type="compositionally biased region" description="Low complexity" evidence="1">
    <location>
        <begin position="965"/>
        <end position="996"/>
    </location>
</feature>
<dbReference type="PaxDb" id="3827-XP_004490243.1"/>
<dbReference type="PANTHER" id="PTHR48258">
    <property type="entry name" value="DUF4218 DOMAIN-CONTAINING PROTEIN-RELATED"/>
    <property type="match status" value="1"/>
</dbReference>
<keyword evidence="4" id="KW-1185">Reference proteome</keyword>
<dbReference type="RefSeq" id="XP_004490243.2">
    <property type="nucleotide sequence ID" value="XM_004490186.2"/>
</dbReference>
<dbReference type="STRING" id="3827.A0A1S2XJE4"/>
<dbReference type="AlphaFoldDB" id="A0A1S2XJE4"/>
<evidence type="ECO:0000256" key="1">
    <source>
        <dbReference type="SAM" id="MobiDB-lite"/>
    </source>
</evidence>
<protein>
    <submittedName>
        <fullName evidence="5">Uncharacterized protein LOC101505936</fullName>
    </submittedName>
</protein>
<feature type="region of interest" description="Disordered" evidence="1">
    <location>
        <begin position="916"/>
        <end position="941"/>
    </location>
</feature>
<dbReference type="InterPro" id="IPR025312">
    <property type="entry name" value="DUF4216"/>
</dbReference>
<proteinExistence type="predicted"/>
<reference evidence="5" key="2">
    <citation type="submission" date="2025-08" db="UniProtKB">
        <authorList>
            <consortium name="RefSeq"/>
        </authorList>
    </citation>
    <scope>IDENTIFICATION</scope>
    <source>
        <tissue evidence="5">Etiolated seedlings</tissue>
    </source>
</reference>
<reference evidence="4" key="1">
    <citation type="journal article" date="2013" name="Nat. Biotechnol.">
        <title>Draft genome sequence of chickpea (Cicer arietinum) provides a resource for trait improvement.</title>
        <authorList>
            <person name="Varshney R.K."/>
            <person name="Song C."/>
            <person name="Saxena R.K."/>
            <person name="Azam S."/>
            <person name="Yu S."/>
            <person name="Sharpe A.G."/>
            <person name="Cannon S."/>
            <person name="Baek J."/>
            <person name="Rosen B.D."/>
            <person name="Tar'an B."/>
            <person name="Millan T."/>
            <person name="Zhang X."/>
            <person name="Ramsay L.D."/>
            <person name="Iwata A."/>
            <person name="Wang Y."/>
            <person name="Nelson W."/>
            <person name="Farmer A.D."/>
            <person name="Gaur P.M."/>
            <person name="Soderlund C."/>
            <person name="Penmetsa R.V."/>
            <person name="Xu C."/>
            <person name="Bharti A.K."/>
            <person name="He W."/>
            <person name="Winter P."/>
            <person name="Zhao S."/>
            <person name="Hane J.K."/>
            <person name="Carrasquilla-Garcia N."/>
            <person name="Condie J.A."/>
            <person name="Upadhyaya H.D."/>
            <person name="Luo M.C."/>
            <person name="Thudi M."/>
            <person name="Gowda C.L."/>
            <person name="Singh N.P."/>
            <person name="Lichtenzveig J."/>
            <person name="Gali K.K."/>
            <person name="Rubio J."/>
            <person name="Nadarajan N."/>
            <person name="Dolezel J."/>
            <person name="Bansal K.C."/>
            <person name="Xu X."/>
            <person name="Edwards D."/>
            <person name="Zhang G."/>
            <person name="Kahl G."/>
            <person name="Gil J."/>
            <person name="Singh K.B."/>
            <person name="Datta S.K."/>
            <person name="Jackson S.A."/>
            <person name="Wang J."/>
            <person name="Cook D.R."/>
        </authorList>
    </citation>
    <scope>NUCLEOTIDE SEQUENCE [LARGE SCALE GENOMIC DNA]</scope>
    <source>
        <strain evidence="4">cv. CDC Frontier</strain>
    </source>
</reference>
<dbReference type="Pfam" id="PF02992">
    <property type="entry name" value="Transposase_21"/>
    <property type="match status" value="1"/>
</dbReference>
<evidence type="ECO:0000259" key="3">
    <source>
        <dbReference type="Pfam" id="PF13960"/>
    </source>
</evidence>
<feature type="domain" description="DUF4216" evidence="2">
    <location>
        <begin position="796"/>
        <end position="864"/>
    </location>
</feature>
<evidence type="ECO:0000313" key="4">
    <source>
        <dbReference type="Proteomes" id="UP000087171"/>
    </source>
</evidence>
<dbReference type="OrthoDB" id="1932595at2759"/>
<organism evidence="4 5">
    <name type="scientific">Cicer arietinum</name>
    <name type="common">Chickpea</name>
    <name type="synonym">Garbanzo</name>
    <dbReference type="NCBI Taxonomy" id="3827"/>
    <lineage>
        <taxon>Eukaryota</taxon>
        <taxon>Viridiplantae</taxon>
        <taxon>Streptophyta</taxon>
        <taxon>Embryophyta</taxon>
        <taxon>Tracheophyta</taxon>
        <taxon>Spermatophyta</taxon>
        <taxon>Magnoliopsida</taxon>
        <taxon>eudicotyledons</taxon>
        <taxon>Gunneridae</taxon>
        <taxon>Pentapetalae</taxon>
        <taxon>rosids</taxon>
        <taxon>fabids</taxon>
        <taxon>Fabales</taxon>
        <taxon>Fabaceae</taxon>
        <taxon>Papilionoideae</taxon>
        <taxon>50 kb inversion clade</taxon>
        <taxon>NPAAA clade</taxon>
        <taxon>Hologalegina</taxon>
        <taxon>IRL clade</taxon>
        <taxon>Cicereae</taxon>
        <taxon>Cicer</taxon>
    </lineage>
</organism>
<feature type="region of interest" description="Disordered" evidence="1">
    <location>
        <begin position="962"/>
        <end position="996"/>
    </location>
</feature>
<name>A0A1S2XJE4_CICAR</name>
<gene>
    <name evidence="5" type="primary">LOC101505936</name>
</gene>
<sequence length="1121" mass="128547">MKISAATTVRLHLYRDGFQPDYWIWTEHGEVKPMVETRGGSTSSRIVHHDDQFNAMDEMVFDAFRPYQDVLDVNTNMGNETFAEDELSNEDAKRFYDKLISTNKPIYEGATQSMLSICVQLLAIRSNWHVPQKGIDFVTKMLKSVCPMPTCLPDNYYQATQLVSKLGLKVEKIDCCKKGCMLYYKDDNKLSECKICHSPRFIPRRTCVGKYKDVPAKRMFYFPIIPRLQRLYASTESAAEMRWHHENKKSSNILRHPSDGKAWKHFDNVYPDFASDPRNLRLGLCSDGFTPYIQASASPYSCLPVIVTPYNLPPEMCMTKSYLFLTCLILGPFNPKQNIDVYLQPLIDDLQRLWSNGILTYDISTKQNFIMKACLMWTINDFPAYGMLSGWGTQEEVNEVLQKIGMRKTVNLTFTQVKQRDLSLLCFCGDLEMQVLSNGKMGKPKANYTLTSSDAKLVCKWLKDLRMPYGYASNLARCADVEKGMIHAMKSHDCHVFMECLLPIAFHSLPEFVWKPLTELSRFFKDLCCNTLRLGDLVKLNDNIPIIICKLERIFPLGFFDSMEHLPIHLAYEAMLSGPVHYRWMYPFERCMGVSKRAVTNKARVEGSICADYIQRETAYFCSHYFKSFNLLPTTNLSNNRLLECDDLQPSLSILLKRGRPSGKSGTHYLTDNEWKYAQVHVLINYDEIKPYLDLFLENHSINEEDASRRLHAEFPIWLKAYVNNETNEVTNKDIIAISRGPSSMTISWNIYFVNGYTFHTKAYIINKKTINSGVHVRGLTEGGEDDYYGTINYIIELDYFGLKDTVALFYCEWFDPTKNRGTKIHPQYQIVDIKMDKRYRLYDHFILVQKARRVYYVPYPEMCRDKRGWCVEITTKPRGHVEIDNTEDEMPYQSDGMSHVLPIAKIEPISCLRDNSQMTNKGGGDKGKAHPTRGKPKMLRPGKLNEQWDVICHNLSTTRPLHCSSPAPSQPPTSTKIVAPTDTITPPSHSTPSPIHASTLEVFVFLPTPGLSIHTMGASSQHSPHGALVEKNVEQTSDGHEDRVEIGDHNQDDDEVGQGNVPPIVLVRDDNRKVIIRPYGKGLTPSNTVADAIRYAIQKQFWEPIYDWSATTDIIRQDWF</sequence>
<dbReference type="PANTHER" id="PTHR48258:SF4">
    <property type="entry name" value="DUF4216 DOMAIN-CONTAINING PROTEIN"/>
    <property type="match status" value="1"/>
</dbReference>